<keyword evidence="2" id="KW-1185">Reference proteome</keyword>
<sequence>MQKAKSFVIVARDEDFEFSVPLTFAEWSIRLSMGRMALGQSGLRLVCLCASRAWDRTTCKMALPIE</sequence>
<protein>
    <submittedName>
        <fullName evidence="1">Uncharacterized protein</fullName>
    </submittedName>
</protein>
<comment type="caution">
    <text evidence="1">The sequence shown here is derived from an EMBL/GenBank/DDBJ whole genome shotgun (WGS) entry which is preliminary data.</text>
</comment>
<evidence type="ECO:0000313" key="2">
    <source>
        <dbReference type="Proteomes" id="UP000237082"/>
    </source>
</evidence>
<dbReference type="AlphaFoldDB" id="A0A2S5DES8"/>
<organism evidence="1 2">
    <name type="scientific">Chromobacterium alticapitis</name>
    <dbReference type="NCBI Taxonomy" id="2073169"/>
    <lineage>
        <taxon>Bacteria</taxon>
        <taxon>Pseudomonadati</taxon>
        <taxon>Pseudomonadota</taxon>
        <taxon>Betaproteobacteria</taxon>
        <taxon>Neisseriales</taxon>
        <taxon>Chromobacteriaceae</taxon>
        <taxon>Chromobacterium</taxon>
    </lineage>
</organism>
<dbReference type="EMBL" id="PQWB01000051">
    <property type="protein sequence ID" value="POZ61482.1"/>
    <property type="molecule type" value="Genomic_DNA"/>
</dbReference>
<evidence type="ECO:0000313" key="1">
    <source>
        <dbReference type="EMBL" id="POZ61482.1"/>
    </source>
</evidence>
<accession>A0A2S5DES8</accession>
<gene>
    <name evidence="1" type="ORF">C2I19_13325</name>
</gene>
<name>A0A2S5DES8_9NEIS</name>
<proteinExistence type="predicted"/>
<reference evidence="2" key="1">
    <citation type="submission" date="2018-02" db="EMBL/GenBank/DDBJ databases">
        <authorList>
            <person name="O'Hara-Hanley K."/>
            <person name="Soby S."/>
        </authorList>
    </citation>
    <scope>NUCLEOTIDE SEQUENCE [LARGE SCALE GENOMIC DNA]</scope>
    <source>
        <strain evidence="2">MWU14-2602</strain>
    </source>
</reference>
<dbReference type="Proteomes" id="UP000237082">
    <property type="component" value="Unassembled WGS sequence"/>
</dbReference>